<organism evidence="2 3">
    <name type="scientific">Dactylosporangium fulvum</name>
    <dbReference type="NCBI Taxonomy" id="53359"/>
    <lineage>
        <taxon>Bacteria</taxon>
        <taxon>Bacillati</taxon>
        <taxon>Actinomycetota</taxon>
        <taxon>Actinomycetes</taxon>
        <taxon>Micromonosporales</taxon>
        <taxon>Micromonosporaceae</taxon>
        <taxon>Dactylosporangium</taxon>
    </lineage>
</organism>
<proteinExistence type="predicted"/>
<sequence length="40" mass="4128">MKLIAAAGHTARLTWRLILAGALLTALAAGLVTTVLSVLR</sequence>
<feature type="transmembrane region" description="Helical" evidence="1">
    <location>
        <begin position="17"/>
        <end position="39"/>
    </location>
</feature>
<keyword evidence="1" id="KW-0812">Transmembrane</keyword>
<protein>
    <submittedName>
        <fullName evidence="2">Uncharacterized protein</fullName>
    </submittedName>
</protein>
<evidence type="ECO:0000256" key="1">
    <source>
        <dbReference type="SAM" id="Phobius"/>
    </source>
</evidence>
<evidence type="ECO:0000313" key="2">
    <source>
        <dbReference type="EMBL" id="UWP84888.1"/>
    </source>
</evidence>
<reference evidence="2" key="1">
    <citation type="submission" date="2021-04" db="EMBL/GenBank/DDBJ databases">
        <authorList>
            <person name="Hartkoorn R.C."/>
            <person name="Beaudoing E."/>
            <person name="Hot D."/>
        </authorList>
    </citation>
    <scope>NUCLEOTIDE SEQUENCE</scope>
    <source>
        <strain evidence="2">NRRL B-16292</strain>
    </source>
</reference>
<evidence type="ECO:0000313" key="3">
    <source>
        <dbReference type="Proteomes" id="UP001059617"/>
    </source>
</evidence>
<reference evidence="2" key="2">
    <citation type="submission" date="2022-09" db="EMBL/GenBank/DDBJ databases">
        <title>Biosynthetic gene clusters of Dactylosporangioum fulvum.</title>
        <authorList>
            <person name="Caradec T."/>
        </authorList>
    </citation>
    <scope>NUCLEOTIDE SEQUENCE</scope>
    <source>
        <strain evidence="2">NRRL B-16292</strain>
    </source>
</reference>
<dbReference type="Proteomes" id="UP001059617">
    <property type="component" value="Chromosome"/>
</dbReference>
<keyword evidence="1" id="KW-1133">Transmembrane helix</keyword>
<dbReference type="EMBL" id="CP073720">
    <property type="protein sequence ID" value="UWP84888.1"/>
    <property type="molecule type" value="Genomic_DNA"/>
</dbReference>
<dbReference type="RefSeq" id="WP_259862878.1">
    <property type="nucleotide sequence ID" value="NZ_BAAAST010000249.1"/>
</dbReference>
<name>A0ABY5W4E8_9ACTN</name>
<accession>A0ABY5W4E8</accession>
<keyword evidence="3" id="KW-1185">Reference proteome</keyword>
<keyword evidence="1" id="KW-0472">Membrane</keyword>
<gene>
    <name evidence="2" type="ORF">Dfulv_11925</name>
</gene>